<evidence type="ECO:0000256" key="1">
    <source>
        <dbReference type="SAM" id="Phobius"/>
    </source>
</evidence>
<reference evidence="2" key="2">
    <citation type="submission" date="2021-04" db="EMBL/GenBank/DDBJ databases">
        <authorList>
            <person name="Gilroy R."/>
        </authorList>
    </citation>
    <scope>NUCLEOTIDE SEQUENCE</scope>
    <source>
        <strain evidence="2">12435</strain>
    </source>
</reference>
<keyword evidence="1" id="KW-0812">Transmembrane</keyword>
<keyword evidence="1" id="KW-1133">Transmembrane helix</keyword>
<dbReference type="AlphaFoldDB" id="A0A9D1PZ51"/>
<name>A0A9D1PZ51_9FIRM</name>
<evidence type="ECO:0000313" key="2">
    <source>
        <dbReference type="EMBL" id="HIW02274.1"/>
    </source>
</evidence>
<feature type="transmembrane region" description="Helical" evidence="1">
    <location>
        <begin position="59"/>
        <end position="82"/>
    </location>
</feature>
<dbReference type="Proteomes" id="UP000823990">
    <property type="component" value="Unassembled WGS sequence"/>
</dbReference>
<accession>A0A9D1PZ51</accession>
<feature type="transmembrane region" description="Helical" evidence="1">
    <location>
        <begin position="88"/>
        <end position="106"/>
    </location>
</feature>
<proteinExistence type="predicted"/>
<keyword evidence="1" id="KW-0472">Membrane</keyword>
<feature type="transmembrane region" description="Helical" evidence="1">
    <location>
        <begin position="7"/>
        <end position="28"/>
    </location>
</feature>
<evidence type="ECO:0000313" key="3">
    <source>
        <dbReference type="Proteomes" id="UP000823990"/>
    </source>
</evidence>
<protein>
    <submittedName>
        <fullName evidence="2">Uncharacterized protein</fullName>
    </submittedName>
</protein>
<sequence length="109" mass="11108">MKTTLKCLLAAADVAALVMLIVCTVYGWTIAGVILLALVAVQYVAQTVAFILARGAWGWASPIALVVLGAVVAFPVVIVGFGMTVVDALLIVGAIAALLSAAYTFASVN</sequence>
<organism evidence="2 3">
    <name type="scientific">Candidatus Protoclostridium stercorigallinarum</name>
    <dbReference type="NCBI Taxonomy" id="2838741"/>
    <lineage>
        <taxon>Bacteria</taxon>
        <taxon>Bacillati</taxon>
        <taxon>Bacillota</taxon>
        <taxon>Clostridia</taxon>
        <taxon>Candidatus Protoclostridium</taxon>
    </lineage>
</organism>
<gene>
    <name evidence="2" type="ORF">H9892_02950</name>
</gene>
<comment type="caution">
    <text evidence="2">The sequence shown here is derived from an EMBL/GenBank/DDBJ whole genome shotgun (WGS) entry which is preliminary data.</text>
</comment>
<reference evidence="2" key="1">
    <citation type="journal article" date="2021" name="PeerJ">
        <title>Extensive microbial diversity within the chicken gut microbiome revealed by metagenomics and culture.</title>
        <authorList>
            <person name="Gilroy R."/>
            <person name="Ravi A."/>
            <person name="Getino M."/>
            <person name="Pursley I."/>
            <person name="Horton D.L."/>
            <person name="Alikhan N.F."/>
            <person name="Baker D."/>
            <person name="Gharbi K."/>
            <person name="Hall N."/>
            <person name="Watson M."/>
            <person name="Adriaenssens E.M."/>
            <person name="Foster-Nyarko E."/>
            <person name="Jarju S."/>
            <person name="Secka A."/>
            <person name="Antonio M."/>
            <person name="Oren A."/>
            <person name="Chaudhuri R.R."/>
            <person name="La Ragione R."/>
            <person name="Hildebrand F."/>
            <person name="Pallen M.J."/>
        </authorList>
    </citation>
    <scope>NUCLEOTIDE SEQUENCE</scope>
    <source>
        <strain evidence="2">12435</strain>
    </source>
</reference>
<dbReference type="EMBL" id="DXHS01000052">
    <property type="protein sequence ID" value="HIW02274.1"/>
    <property type="molecule type" value="Genomic_DNA"/>
</dbReference>